<dbReference type="Proteomes" id="UP000561181">
    <property type="component" value="Unassembled WGS sequence"/>
</dbReference>
<dbReference type="Pfam" id="PF01323">
    <property type="entry name" value="DSBA"/>
    <property type="match status" value="1"/>
</dbReference>
<organism evidence="2 3">
    <name type="scientific">Pontixanthobacter rizhaonensis</name>
    <dbReference type="NCBI Taxonomy" id="2730337"/>
    <lineage>
        <taxon>Bacteria</taxon>
        <taxon>Pseudomonadati</taxon>
        <taxon>Pseudomonadota</taxon>
        <taxon>Alphaproteobacteria</taxon>
        <taxon>Sphingomonadales</taxon>
        <taxon>Erythrobacteraceae</taxon>
        <taxon>Pontixanthobacter</taxon>
    </lineage>
</organism>
<keyword evidence="3" id="KW-1185">Reference proteome</keyword>
<feature type="domain" description="DSBA-like thioredoxin" evidence="1">
    <location>
        <begin position="14"/>
        <end position="224"/>
    </location>
</feature>
<dbReference type="InterPro" id="IPR001853">
    <property type="entry name" value="DSBA-like_thioredoxin_dom"/>
</dbReference>
<dbReference type="Gene3D" id="3.40.30.10">
    <property type="entry name" value="Glutaredoxin"/>
    <property type="match status" value="1"/>
</dbReference>
<dbReference type="GO" id="GO:0016491">
    <property type="term" value="F:oxidoreductase activity"/>
    <property type="evidence" value="ECO:0007669"/>
    <property type="project" value="InterPro"/>
</dbReference>
<name>A0A848QQP4_9SPHN</name>
<accession>A0A848QQP4</accession>
<sequence length="237" mass="25995">MTNPQASAGPRKMTIDIYSDVMCPWCIIGYGQLQKGLALLDGEIEAEIRWRPFELNPDMPIEGEEQAAHIARKYNRTAEQTQAVRGQMKSVAEDAGVSLEFTGQGDAPPAMMWNTFDAHKVLCWALDSAGPARQTELKLALFTAHFNHRRTIGQRDVLLDVAEECGFDRAGAKAVLDDPEVANRVRMEQAQAHDLNITGVPAMIVEGKMLIPGAQAPEVYVNALRRVAAKFPAQPAA</sequence>
<evidence type="ECO:0000313" key="3">
    <source>
        <dbReference type="Proteomes" id="UP000561181"/>
    </source>
</evidence>
<evidence type="ECO:0000313" key="2">
    <source>
        <dbReference type="EMBL" id="NMW31846.1"/>
    </source>
</evidence>
<dbReference type="PANTHER" id="PTHR13887">
    <property type="entry name" value="GLUTATHIONE S-TRANSFERASE KAPPA"/>
    <property type="match status" value="1"/>
</dbReference>
<dbReference type="EMBL" id="JABCRE010000002">
    <property type="protein sequence ID" value="NMW31846.1"/>
    <property type="molecule type" value="Genomic_DNA"/>
</dbReference>
<gene>
    <name evidence="2" type="ORF">HKD42_07220</name>
</gene>
<protein>
    <submittedName>
        <fullName evidence="2">DsbA family oxidoreductase</fullName>
    </submittedName>
</protein>
<comment type="caution">
    <text evidence="2">The sequence shown here is derived from an EMBL/GenBank/DDBJ whole genome shotgun (WGS) entry which is preliminary data.</text>
</comment>
<dbReference type="RefSeq" id="WP_170011732.1">
    <property type="nucleotide sequence ID" value="NZ_JABCRE010000002.1"/>
</dbReference>
<dbReference type="CDD" id="cd03024">
    <property type="entry name" value="DsbA_FrnE"/>
    <property type="match status" value="1"/>
</dbReference>
<dbReference type="PANTHER" id="PTHR13887:SF41">
    <property type="entry name" value="THIOREDOXIN SUPERFAMILY PROTEIN"/>
    <property type="match status" value="1"/>
</dbReference>
<proteinExistence type="predicted"/>
<reference evidence="2 3" key="1">
    <citation type="submission" date="2020-04" db="EMBL/GenBank/DDBJ databases">
        <authorList>
            <person name="Liu A."/>
        </authorList>
    </citation>
    <scope>NUCLEOTIDE SEQUENCE [LARGE SCALE GENOMIC DNA]</scope>
    <source>
        <strain evidence="2 3">RZ02</strain>
    </source>
</reference>
<dbReference type="SUPFAM" id="SSF52833">
    <property type="entry name" value="Thioredoxin-like"/>
    <property type="match status" value="1"/>
</dbReference>
<dbReference type="InterPro" id="IPR036249">
    <property type="entry name" value="Thioredoxin-like_sf"/>
</dbReference>
<dbReference type="AlphaFoldDB" id="A0A848QQP4"/>
<evidence type="ECO:0000259" key="1">
    <source>
        <dbReference type="Pfam" id="PF01323"/>
    </source>
</evidence>